<feature type="region of interest" description="Disordered" evidence="2">
    <location>
        <begin position="1907"/>
        <end position="1926"/>
    </location>
</feature>
<feature type="repeat" description="TPR" evidence="1">
    <location>
        <begin position="2135"/>
        <end position="2168"/>
    </location>
</feature>
<dbReference type="PROSITE" id="PS50293">
    <property type="entry name" value="TPR_REGION"/>
    <property type="match status" value="1"/>
</dbReference>
<feature type="repeat" description="TPR" evidence="1">
    <location>
        <begin position="215"/>
        <end position="248"/>
    </location>
</feature>
<feature type="repeat" description="TPR" evidence="1">
    <location>
        <begin position="855"/>
        <end position="888"/>
    </location>
</feature>
<reference evidence="4 5" key="1">
    <citation type="submission" date="2019-11" db="EMBL/GenBank/DDBJ databases">
        <title>Caenimonas koreensis gen. nov., sp. nov., isolated from activated sludge.</title>
        <authorList>
            <person name="Seung H.R."/>
        </authorList>
    </citation>
    <scope>NUCLEOTIDE SEQUENCE [LARGE SCALE GENOMIC DNA]</scope>
    <source>
        <strain evidence="4 5">EMB320</strain>
    </source>
</reference>
<feature type="repeat" description="TPR" evidence="1">
    <location>
        <begin position="2067"/>
        <end position="2100"/>
    </location>
</feature>
<feature type="repeat" description="TPR" evidence="1">
    <location>
        <begin position="249"/>
        <end position="282"/>
    </location>
</feature>
<feature type="compositionally biased region" description="Pro residues" evidence="2">
    <location>
        <begin position="1913"/>
        <end position="1926"/>
    </location>
</feature>
<feature type="repeat" description="TPR" evidence="1">
    <location>
        <begin position="2761"/>
        <end position="2794"/>
    </location>
</feature>
<feature type="repeat" description="TPR" evidence="1">
    <location>
        <begin position="787"/>
        <end position="820"/>
    </location>
</feature>
<evidence type="ECO:0000313" key="5">
    <source>
        <dbReference type="Proteomes" id="UP000487350"/>
    </source>
</evidence>
<feature type="repeat" description="TPR" evidence="1">
    <location>
        <begin position="1496"/>
        <end position="1529"/>
    </location>
</feature>
<feature type="repeat" description="TPR" evidence="1">
    <location>
        <begin position="1462"/>
        <end position="1495"/>
    </location>
</feature>
<feature type="repeat" description="TPR" evidence="1">
    <location>
        <begin position="2727"/>
        <end position="2760"/>
    </location>
</feature>
<feature type="region of interest" description="Disordered" evidence="2">
    <location>
        <begin position="3538"/>
        <end position="3582"/>
    </location>
</feature>
<evidence type="ECO:0000256" key="1">
    <source>
        <dbReference type="PROSITE-ProRule" id="PRU00339"/>
    </source>
</evidence>
<dbReference type="GO" id="GO:0016757">
    <property type="term" value="F:glycosyltransferase activity"/>
    <property type="evidence" value="ECO:0007669"/>
    <property type="project" value="InterPro"/>
</dbReference>
<keyword evidence="3" id="KW-0732">Signal</keyword>
<evidence type="ECO:0000256" key="3">
    <source>
        <dbReference type="SAM" id="SignalP"/>
    </source>
</evidence>
<accession>A0A844B361</accession>
<dbReference type="Gene3D" id="1.25.40.10">
    <property type="entry name" value="Tetratricopeptide repeat domain"/>
    <property type="match status" value="17"/>
</dbReference>
<dbReference type="Pfam" id="PF13424">
    <property type="entry name" value="TPR_12"/>
    <property type="match status" value="4"/>
</dbReference>
<dbReference type="InterPro" id="IPR019734">
    <property type="entry name" value="TPR_rpt"/>
</dbReference>
<proteinExistence type="predicted"/>
<feature type="repeat" description="TPR" evidence="1">
    <location>
        <begin position="2659"/>
        <end position="2692"/>
    </location>
</feature>
<evidence type="ECO:0000256" key="2">
    <source>
        <dbReference type="SAM" id="MobiDB-lite"/>
    </source>
</evidence>
<feature type="repeat" description="TPR" evidence="1">
    <location>
        <begin position="283"/>
        <end position="316"/>
    </location>
</feature>
<protein>
    <submittedName>
        <fullName evidence="4">Tetratricopeptide repeat protein</fullName>
    </submittedName>
</protein>
<feature type="repeat" description="TPR" evidence="1">
    <location>
        <begin position="889"/>
        <end position="922"/>
    </location>
</feature>
<dbReference type="InterPro" id="IPR002201">
    <property type="entry name" value="Glyco_trans_9"/>
</dbReference>
<dbReference type="OrthoDB" id="9809392at2"/>
<feature type="compositionally biased region" description="Low complexity" evidence="2">
    <location>
        <begin position="3538"/>
        <end position="3557"/>
    </location>
</feature>
<dbReference type="Gene3D" id="3.40.50.2000">
    <property type="entry name" value="Glycogen Phosphorylase B"/>
    <property type="match status" value="6"/>
</dbReference>
<dbReference type="EMBL" id="WJBU01000009">
    <property type="protein sequence ID" value="MRD47682.1"/>
    <property type="molecule type" value="Genomic_DNA"/>
</dbReference>
<gene>
    <name evidence="4" type="ORF">GHT07_10370</name>
</gene>
<keyword evidence="5" id="KW-1185">Reference proteome</keyword>
<evidence type="ECO:0000313" key="4">
    <source>
        <dbReference type="EMBL" id="MRD47682.1"/>
    </source>
</evidence>
<comment type="caution">
    <text evidence="4">The sequence shown here is derived from an EMBL/GenBank/DDBJ whole genome shotgun (WGS) entry which is preliminary data.</text>
</comment>
<dbReference type="SUPFAM" id="SSF53756">
    <property type="entry name" value="UDP-Glycosyltransferase/glycogen phosphorylase"/>
    <property type="match status" value="6"/>
</dbReference>
<dbReference type="PANTHER" id="PTHR44809">
    <property type="match status" value="1"/>
</dbReference>
<dbReference type="Proteomes" id="UP000487350">
    <property type="component" value="Unassembled WGS sequence"/>
</dbReference>
<dbReference type="Pfam" id="PF13432">
    <property type="entry name" value="TPR_16"/>
    <property type="match status" value="12"/>
</dbReference>
<dbReference type="PANTHER" id="PTHR44809:SF1">
    <property type="entry name" value="PROTEIN O-MANNOSYL-TRANSFERASE TMTC1"/>
    <property type="match status" value="1"/>
</dbReference>
<dbReference type="PROSITE" id="PS50005">
    <property type="entry name" value="TPR"/>
    <property type="match status" value="25"/>
</dbReference>
<organism evidence="4 5">
    <name type="scientific">Caenimonas koreensis DSM 17982</name>
    <dbReference type="NCBI Taxonomy" id="1121255"/>
    <lineage>
        <taxon>Bacteria</taxon>
        <taxon>Pseudomonadati</taxon>
        <taxon>Pseudomonadota</taxon>
        <taxon>Betaproteobacteria</taxon>
        <taxon>Burkholderiales</taxon>
        <taxon>Comamonadaceae</taxon>
        <taxon>Caenimonas</taxon>
    </lineage>
</organism>
<feature type="repeat" description="TPR" evidence="1">
    <location>
        <begin position="1327"/>
        <end position="1360"/>
    </location>
</feature>
<name>A0A844B361_9BURK</name>
<dbReference type="InterPro" id="IPR052943">
    <property type="entry name" value="TMTC_O-mannosyl-trnsfr"/>
</dbReference>
<sequence length="3582" mass="391401">MKTTRTTSNAAPAPALAAAFAAHAGGNMHEAERICRAVLAHDESNADAWHLLGGLMLQACDFPQAQAHFAKALALREDATYLLNFARALQAQQQLDAAQAALRRAAALAPGNPEIQHQLGVVLLEAGRPGQAELAFRARLACGPRDAATLFALGSALLSQSRLQDAHAALLEATQLQPGFADAWLQLGLVLNQLNQLQASEQALRKAIDLGLVSAEAFHALAVAVQRRRQSAQAEALYARAIELKPDFAAAINGLGSIHRQCGRYVEAEAAFRHALELDPRHFWALNNLGGLLAGLNRPGEAQAAFRQALALEPANADARLNLGLLLLANGDFHEGWPLYEARYESGRFDEQFPTPDYPFPLWQGESLTGKSLVVWSEQGFGDTVQVARYAAMLRQRGLAKLTWVCRPALQALIATVDGIDHVIDERAPVAPHDYWCRAMSLPLRFATDLGTIPAQLPYLRAPPSRIDKWRTHLPAGGFKVGLVWKGSPHHMNDANRSLPGLETLAPLWSVPGITFVSLQKDADQEQALHPPPGQPILTLGNDIEDFADTAAIIELLDLVISVDTATVHVAGALGKPVWVLQPAFGIDFRWLDNRDDSPWYPGVMRLFHQTAAQDWAPVIEQVRDALREAAAHEAGHQEPAQLQNAQLKMDAKAAIAAGFAAHTAGRLEEAQAAYQRALDADPASADAWHFLGGVRLQSGDLASAEAHFRKALELREDPLFLLNLSRPLEAQQRWDEGIAALRRGCELAPQNQEMRYRLGVLLLNARRFGEAEAALRTALTLGPREAAMLYPLGTTLEKLNRLEEAEAALREAIALKPDYADAWFHLGLVLNRRVQLAESEDAHRKAIAFGQTSPESYQGLAVALQRRRKWDEADATFRHALALKPDFAAAVNGMGTTHQQRGDLASAEADFRRAIELDPEHFWAYNNLGVLLAGLGRRTEAEAMLRRALELQPNNADALINLGFLLLASGRFEEGWPYYEARHKPGRFDGSLRSPEYPFPMWKGEPLAGKSLVIWSEQGYGDTIQIVRYVPLLRQLGITRLTWVCRRPLRDLLAGVVGIDAIVDQKASPAPHDYWCHAMSLPLRLGTRLDNIPAQLPYLRAPAQRIEKWRARLPAGGFKVGLVWKGSTSHLNDEHRSLPGLQTLAPLWSVPGVTFISLQKGAGEQQALKPPADQPIAALGNDIDDFADAAAIIEQLDLVISIDTAPVHLAGALGKPVWVLLPARGIDFRWLIDRKDSPWYPGVMRLFHQATSGDWSAVIDEVRTELRKLAPAGSMAPQAGKPLLAPPARPAANTALDEAIALHSAGKLKQAEAAYRQLLDRSPDNADAWHLLGGVYLQSSDFVQAEAHFRHALTLREDPLFLLNLSRPLEAQRKWDEAVQVARRAIELLPESIDMRHRLGEVLLQAGRLEEAEQAFRAAIAVAPTYAPSWLQLGQVLGRRSQLEEAEKAHRKAVDLGLVSAEALHGLGVALERLRKFDEAEAMFRRAIDTNADFAPAINGIGTCHLRRGEFAQAETALRRALEIEPRDIYTLNNLSMVLSDTGRRDEAETLLRRALDIGQAGDDTSAPHIATVQLNLGMLLLESGRLEEGWPLYEARYQPGRFDTTLRTPAYAFPMWTGEPLAGKSLVIWSEQGFGDTLQIVRYAAMLRERGLSTLTWVCHPALHELLSAVEGIDAVIDHDTPPPPHDYWCYAMSLPLRFSTSLATIPAKLPYLRAPADRLAKWRPRLPPAGFKVALVWKGSASHFNDAQRSLPGLQTLAPLWSVPGVSFISLQKGEGEQQAARPPANQPVLPLGHSIQDFADAAAIIEQVDLVITVDTATAHLAGALGKPVWVLLPARGVDFRWLLGRDDSPWYPGVMRLFRQSSTDWASVVKAVRTELAQRVPKEVAAHHTQLAMPNIVLSAPVRKPASTPAPPAQSAPAPTLPPLGELTALYEQGGRLMNAGDLAGAQSCLRQVLAKQEHPVVMLNLARVLRATKALDEAEALLRRAISLLPGAVEIQQLLGMVLLDAGRHEEAVTALELALAWDRNNLATLTALGRALEALGRLEEAEARLRSAIALQPMHTDAWFTLGHVLRKQGRLADAEAAHRFVVQQDPRSPEAVIGLVSVLAMQGAYDQAEALLRNAVQQHPEHAALQTRLAMVLQESGRTRDAVAQFRLALQSDPENFWALNNLGVLLGELGDSEQAQHMLLRALEVRPGSGDARLNLGMVLLAAGRFDEGWPHYEARNQQDRLGGSLYSPRHPFPRWTGEPLAGRSLLIWSEQGYGDTLQIVRYVPMLRQLGITRLSWACLPPMRALLASVEGIDEVIDLHDTPAPHDYWCHAMSLPLRLGTRLDTIPSKLPYLRALPQRMAKWRPRMPAAGLKVGLIWKGSTTHANDSHRSLPGLETLAPLWSVPGVTFVSLQKGAGEQQALKPPAGQPIVPLGNDIEDFADAAAIIEQLDLVIGVDTASVHLAGALGKPVWVMLPNYRVDWRWLQGRDDSPWYPGVMRLFRSTAEGGWPPVIDAVRAALAGLADKETQANQWFARANAARREGRTAQAEAGYRSAIALMPAAGRFHSNLGVLLRASGRAAEAEAAYRSAIEVEPGYAEAHANLGNLLRASGRVDEAEASYRAAIAAKPALLSAWNGLGALLVEQKRWDESEAAFRRALEIDPQHAESWNNLGTMLQDARRIQESEEAYARALALKPDFADASNNLGVLLQKAGRGQEAQAIYERAKKFQPLDARFANNEAALLTEAKRWKEAESAYRRALELKPDYADAHNNLGALLHITNRPEEAEKELREALRLRPDSAETQLNLGSLLLTQGRLAQGWPYYEARYSSQLADPTVHAPNLPCPAWRGESLQGKSIILWPEQGFGDSIQFVRYAPMLKKLGASRVTVVCHPPLQPVLQTVAGVDEVVIDLRQLRTHDYWTFPLSLPMRFGTTLESIPGELPYISADPARVAHWKKRLPESKLKIGLVWKGAAGHKNDMNRSLPSLATLAALWTIAGAAFVSLQKGQGEDEALHPPAGQPITALGQDIKDFGDTAAIIANLDIVICVDTAIAHLAGAMGKPVAVLLPSVGVDWRWLRERIDSPWYPGVMQLRRQPTPGDWATPIDALCQSIMPKRTPEHDLFDEAVQLQRKGQTEPALVAYRKLLTIKPDNLAALNNLAVLLETQGPSQQAEQLLRRAIALDASYTQARTSLANLLQRSGRPDEAEHLYRQVLEASAASPVKSSAEAQLGLGSLLLSEGKFKEGWPLYEARHSPVLTTPLVSAPELPFPPWCGESLEGKSIVIWPEQGLGDLIQFSRYAPVLKSMGAARVVVFCNKALEPVMRTVQGVDEVSVDVLPVCDYWCFALSLPLHCGTTLESIPAALPYISADAKRVKTWARRMPRAALKIGLVWKGAAGHANDMNRSVPSLAVLAPLWLVPGAAFVSLQKGQGEDEAAHPPKGQPIKALGEQIEDFGDTAAIIASLDIVVCVDTAVAHLAAAMGKPVALLLSARGTDWRWLRERTDSPWYPGVMRLFRQPVPGDWATPVAQVVAQLAAAAPAATVQAATPAATPAAKPARKAAAAKPRAKTPRAPKATDSAAKPPRPKRGA</sequence>
<dbReference type="RefSeq" id="WP_153584996.1">
    <property type="nucleotide sequence ID" value="NZ_WJBU01000009.1"/>
</dbReference>
<keyword evidence="1" id="KW-0802">TPR repeat</keyword>
<feature type="repeat" description="TPR" evidence="1">
    <location>
        <begin position="2557"/>
        <end position="2590"/>
    </location>
</feature>
<dbReference type="InterPro" id="IPR011990">
    <property type="entry name" value="TPR-like_helical_dom_sf"/>
</dbReference>
<feature type="repeat" description="TPR" evidence="1">
    <location>
        <begin position="2033"/>
        <end position="2066"/>
    </location>
</feature>
<feature type="repeat" description="TPR" evidence="1">
    <location>
        <begin position="1394"/>
        <end position="1427"/>
    </location>
</feature>
<feature type="repeat" description="TPR" evidence="1">
    <location>
        <begin position="2169"/>
        <end position="2202"/>
    </location>
</feature>
<feature type="repeat" description="TPR" evidence="1">
    <location>
        <begin position="652"/>
        <end position="685"/>
    </location>
</feature>
<feature type="repeat" description="TPR" evidence="1">
    <location>
        <begin position="2625"/>
        <end position="2658"/>
    </location>
</feature>
<feature type="repeat" description="TPR" evidence="1">
    <location>
        <begin position="753"/>
        <end position="786"/>
    </location>
</feature>
<dbReference type="SUPFAM" id="SSF48452">
    <property type="entry name" value="TPR-like"/>
    <property type="match status" value="9"/>
</dbReference>
<feature type="signal peptide" evidence="3">
    <location>
        <begin position="1"/>
        <end position="24"/>
    </location>
</feature>
<feature type="repeat" description="TPR" evidence="1">
    <location>
        <begin position="923"/>
        <end position="956"/>
    </location>
</feature>
<feature type="repeat" description="TPR" evidence="1">
    <location>
        <begin position="46"/>
        <end position="79"/>
    </location>
</feature>
<dbReference type="Pfam" id="PF14559">
    <property type="entry name" value="TPR_19"/>
    <property type="match status" value="4"/>
</dbReference>
<dbReference type="SMART" id="SM00028">
    <property type="entry name" value="TPR"/>
    <property type="match status" value="43"/>
</dbReference>
<dbReference type="Pfam" id="PF01075">
    <property type="entry name" value="Glyco_transf_9"/>
    <property type="match status" value="1"/>
</dbReference>
<feature type="chain" id="PRO_5032975697" evidence="3">
    <location>
        <begin position="25"/>
        <end position="3582"/>
    </location>
</feature>
<feature type="repeat" description="TPR" evidence="1">
    <location>
        <begin position="2591"/>
        <end position="2624"/>
    </location>
</feature>
<feature type="repeat" description="TPR" evidence="1">
    <location>
        <begin position="686"/>
        <end position="719"/>
    </location>
</feature>